<keyword evidence="1" id="KW-0812">Transmembrane</keyword>
<reference evidence="2 3" key="1">
    <citation type="submission" date="2017-05" db="EMBL/GenBank/DDBJ databases">
        <title>Vagococcus spp. assemblies.</title>
        <authorList>
            <person name="Gulvik C.A."/>
        </authorList>
    </citation>
    <scope>NUCLEOTIDE SEQUENCE [LARGE SCALE GENOMIC DNA]</scope>
    <source>
        <strain evidence="2 3">NCFB 2497</strain>
    </source>
</reference>
<keyword evidence="1" id="KW-1133">Transmembrane helix</keyword>
<evidence type="ECO:0000313" key="2">
    <source>
        <dbReference type="EMBL" id="RSU05462.1"/>
    </source>
</evidence>
<keyword evidence="1" id="KW-0472">Membrane</keyword>
<sequence>MTKKPFIFVFFITLFLFPIVSLGQEVSSQTIYATIKQGIKLSPDTFVPMLEKEYGTNLTDVKFPNSSRANTITSGLYKTTIEFTDSSKKTHTEKVSYLVLSEEPNLSFNNLSYNSKNKQIDISMNHSNSKVFMIADDKNYQVNLDQNGHFKGKYNPNKMPTELKFLAFEDNGNWSPTYTLNLNTQTIKETKEELTAITYHKLTTESEFLSQKGSQKRLATTITIIILLVVSSLTFIIYRYGLFKKQN</sequence>
<organism evidence="2 3">
    <name type="scientific">Vagococcus fluvialis</name>
    <dbReference type="NCBI Taxonomy" id="2738"/>
    <lineage>
        <taxon>Bacteria</taxon>
        <taxon>Bacillati</taxon>
        <taxon>Bacillota</taxon>
        <taxon>Bacilli</taxon>
        <taxon>Lactobacillales</taxon>
        <taxon>Enterococcaceae</taxon>
        <taxon>Vagococcus</taxon>
    </lineage>
</organism>
<evidence type="ECO:0000256" key="1">
    <source>
        <dbReference type="SAM" id="Phobius"/>
    </source>
</evidence>
<evidence type="ECO:0000313" key="3">
    <source>
        <dbReference type="Proteomes" id="UP000288197"/>
    </source>
</evidence>
<proteinExistence type="predicted"/>
<name>A0A369B3X7_9ENTE</name>
<accession>A0A369B3X7</accession>
<dbReference type="OrthoDB" id="9880265at2"/>
<dbReference type="AlphaFoldDB" id="A0A369B3X7"/>
<dbReference type="GeneID" id="63145663"/>
<dbReference type="EMBL" id="NGJX01000001">
    <property type="protein sequence ID" value="RSU05462.1"/>
    <property type="molecule type" value="Genomic_DNA"/>
</dbReference>
<keyword evidence="3" id="KW-1185">Reference proteome</keyword>
<protein>
    <submittedName>
        <fullName evidence="2">Uncharacterized protein</fullName>
    </submittedName>
</protein>
<dbReference type="Proteomes" id="UP000288197">
    <property type="component" value="Unassembled WGS sequence"/>
</dbReference>
<feature type="transmembrane region" description="Helical" evidence="1">
    <location>
        <begin position="218"/>
        <end position="238"/>
    </location>
</feature>
<comment type="caution">
    <text evidence="2">The sequence shown here is derived from an EMBL/GenBank/DDBJ whole genome shotgun (WGS) entry which is preliminary data.</text>
</comment>
<gene>
    <name evidence="2" type="ORF">CBF32_00240</name>
</gene>
<dbReference type="RefSeq" id="WP_114288916.1">
    <property type="nucleotide sequence ID" value="NZ_JAFLWL010000012.1"/>
</dbReference>